<evidence type="ECO:0000313" key="3">
    <source>
        <dbReference type="Proteomes" id="UP001165541"/>
    </source>
</evidence>
<sequence>MKRAPPPALSARLLGGLCLAAAAALPATAAAERLECTVLLEQIEDKLQAHGVRHYRLDLVPADETADGKIVGSCNGGTRKIIYTRTPAPAQKAQAAT</sequence>
<organism evidence="2 3">
    <name type="scientific">Caldimonas mangrovi</name>
    <dbReference type="NCBI Taxonomy" id="2944811"/>
    <lineage>
        <taxon>Bacteria</taxon>
        <taxon>Pseudomonadati</taxon>
        <taxon>Pseudomonadota</taxon>
        <taxon>Betaproteobacteria</taxon>
        <taxon>Burkholderiales</taxon>
        <taxon>Sphaerotilaceae</taxon>
        <taxon>Caldimonas</taxon>
    </lineage>
</organism>
<name>A0ABT0YYA6_9BURK</name>
<reference evidence="2" key="1">
    <citation type="submission" date="2022-05" db="EMBL/GenBank/DDBJ databases">
        <title>Schlegelella sp. nov., isolated from mangrove soil.</title>
        <authorList>
            <person name="Liu Y."/>
            <person name="Ge X."/>
            <person name="Liu W."/>
        </authorList>
    </citation>
    <scope>NUCLEOTIDE SEQUENCE</scope>
    <source>
        <strain evidence="2">S2-27</strain>
    </source>
</reference>
<evidence type="ECO:0000313" key="2">
    <source>
        <dbReference type="EMBL" id="MCM5682818.1"/>
    </source>
</evidence>
<proteinExistence type="predicted"/>
<dbReference type="Proteomes" id="UP001165541">
    <property type="component" value="Unassembled WGS sequence"/>
</dbReference>
<protein>
    <submittedName>
        <fullName evidence="2">DUF1161 domain-containing protein</fullName>
    </submittedName>
</protein>
<dbReference type="InterPro" id="IPR010595">
    <property type="entry name" value="DUF1161"/>
</dbReference>
<keyword evidence="3" id="KW-1185">Reference proteome</keyword>
<dbReference type="EMBL" id="JAMKFE010000024">
    <property type="protein sequence ID" value="MCM5682818.1"/>
    <property type="molecule type" value="Genomic_DNA"/>
</dbReference>
<comment type="caution">
    <text evidence="2">The sequence shown here is derived from an EMBL/GenBank/DDBJ whole genome shotgun (WGS) entry which is preliminary data.</text>
</comment>
<feature type="signal peptide" evidence="1">
    <location>
        <begin position="1"/>
        <end position="29"/>
    </location>
</feature>
<keyword evidence="1" id="KW-0732">Signal</keyword>
<dbReference type="Pfam" id="PF06649">
    <property type="entry name" value="DUF1161"/>
    <property type="match status" value="1"/>
</dbReference>
<feature type="chain" id="PRO_5045999387" evidence="1">
    <location>
        <begin position="30"/>
        <end position="97"/>
    </location>
</feature>
<accession>A0ABT0YYA6</accession>
<evidence type="ECO:0000256" key="1">
    <source>
        <dbReference type="SAM" id="SignalP"/>
    </source>
</evidence>
<dbReference type="RefSeq" id="WP_251781360.1">
    <property type="nucleotide sequence ID" value="NZ_JAMKFE010000024.1"/>
</dbReference>
<gene>
    <name evidence="2" type="ORF">M8A51_25080</name>
</gene>